<evidence type="ECO:0000313" key="2">
    <source>
        <dbReference type="EMBL" id="MCS3902089.1"/>
    </source>
</evidence>
<comment type="caution">
    <text evidence="2">The sequence shown here is derived from an EMBL/GenBank/DDBJ whole genome shotgun (WGS) entry which is preliminary data.</text>
</comment>
<feature type="region of interest" description="Disordered" evidence="1">
    <location>
        <begin position="1"/>
        <end position="22"/>
    </location>
</feature>
<sequence length="68" mass="7967">MRKQNRINRVEERMRTQSNEPDPIKRAVREFQMKHGYDPIKVALREIAAKRDIGPPCVAPEHETGEEL</sequence>
<proteinExistence type="predicted"/>
<dbReference type="AlphaFoldDB" id="A0AAE3HGV3"/>
<name>A0AAE3HGV3_9GAMM</name>
<accession>A0AAE3HGV3</accession>
<gene>
    <name evidence="2" type="ORF">J2T55_000081</name>
</gene>
<organism evidence="2 3">
    <name type="scientific">Methylohalomonas lacus</name>
    <dbReference type="NCBI Taxonomy" id="398773"/>
    <lineage>
        <taxon>Bacteria</taxon>
        <taxon>Pseudomonadati</taxon>
        <taxon>Pseudomonadota</taxon>
        <taxon>Gammaproteobacteria</taxon>
        <taxon>Methylohalomonadales</taxon>
        <taxon>Methylohalomonadaceae</taxon>
        <taxon>Methylohalomonas</taxon>
    </lineage>
</organism>
<protein>
    <submittedName>
        <fullName evidence="2">Uncharacterized protein</fullName>
    </submittedName>
</protein>
<evidence type="ECO:0000313" key="3">
    <source>
        <dbReference type="Proteomes" id="UP001204445"/>
    </source>
</evidence>
<evidence type="ECO:0000256" key="1">
    <source>
        <dbReference type="SAM" id="MobiDB-lite"/>
    </source>
</evidence>
<dbReference type="RefSeq" id="WP_259053403.1">
    <property type="nucleotide sequence ID" value="NZ_JANUCT010000001.1"/>
</dbReference>
<keyword evidence="3" id="KW-1185">Reference proteome</keyword>
<reference evidence="2" key="1">
    <citation type="submission" date="2022-08" db="EMBL/GenBank/DDBJ databases">
        <title>Genomic Encyclopedia of Type Strains, Phase III (KMG-III): the genomes of soil and plant-associated and newly described type strains.</title>
        <authorList>
            <person name="Whitman W."/>
        </authorList>
    </citation>
    <scope>NUCLEOTIDE SEQUENCE</scope>
    <source>
        <strain evidence="2">HMT 1</strain>
    </source>
</reference>
<dbReference type="EMBL" id="JANUCT010000001">
    <property type="protein sequence ID" value="MCS3902089.1"/>
    <property type="molecule type" value="Genomic_DNA"/>
</dbReference>
<dbReference type="Proteomes" id="UP001204445">
    <property type="component" value="Unassembled WGS sequence"/>
</dbReference>